<protein>
    <submittedName>
        <fullName evidence="9">Antimicrobial response protein</fullName>
    </submittedName>
</protein>
<evidence type="ECO:0000313" key="10">
    <source>
        <dbReference type="Proteomes" id="UP001454036"/>
    </source>
</evidence>
<evidence type="ECO:0000313" key="9">
    <source>
        <dbReference type="EMBL" id="GAA0161626.1"/>
    </source>
</evidence>
<organism evidence="9 10">
    <name type="scientific">Lithospermum erythrorhizon</name>
    <name type="common">Purple gromwell</name>
    <name type="synonym">Lithospermum officinale var. erythrorhizon</name>
    <dbReference type="NCBI Taxonomy" id="34254"/>
    <lineage>
        <taxon>Eukaryota</taxon>
        <taxon>Viridiplantae</taxon>
        <taxon>Streptophyta</taxon>
        <taxon>Embryophyta</taxon>
        <taxon>Tracheophyta</taxon>
        <taxon>Spermatophyta</taxon>
        <taxon>Magnoliopsida</taxon>
        <taxon>eudicotyledons</taxon>
        <taxon>Gunneridae</taxon>
        <taxon>Pentapetalae</taxon>
        <taxon>asterids</taxon>
        <taxon>lamiids</taxon>
        <taxon>Boraginales</taxon>
        <taxon>Boraginaceae</taxon>
        <taxon>Boraginoideae</taxon>
        <taxon>Lithospermeae</taxon>
        <taxon>Lithospermum</taxon>
    </lineage>
</organism>
<evidence type="ECO:0000256" key="3">
    <source>
        <dbReference type="ARBA" id="ARBA00022741"/>
    </source>
</evidence>
<keyword evidence="2" id="KW-0433">Leucine-rich repeat</keyword>
<dbReference type="InterPro" id="IPR057135">
    <property type="entry name" value="At4g27190-like_LRR"/>
</dbReference>
<evidence type="ECO:0000256" key="5">
    <source>
        <dbReference type="ARBA" id="ARBA00022840"/>
    </source>
</evidence>
<dbReference type="EMBL" id="BAABME010004230">
    <property type="protein sequence ID" value="GAA0161626.1"/>
    <property type="molecule type" value="Genomic_DNA"/>
</dbReference>
<dbReference type="SUPFAM" id="SSF52058">
    <property type="entry name" value="L domain-like"/>
    <property type="match status" value="2"/>
</dbReference>
<evidence type="ECO:0000259" key="7">
    <source>
        <dbReference type="Pfam" id="PF00931"/>
    </source>
</evidence>
<comment type="similarity">
    <text evidence="1">Belongs to the disease resistance NB-LRR family.</text>
</comment>
<dbReference type="PRINTS" id="PR00364">
    <property type="entry name" value="DISEASERSIST"/>
</dbReference>
<feature type="coiled-coil region" evidence="6">
    <location>
        <begin position="43"/>
        <end position="77"/>
    </location>
</feature>
<accession>A0AAV3QEI8</accession>
<keyword evidence="3" id="KW-0547">Nucleotide-binding</keyword>
<evidence type="ECO:0000256" key="2">
    <source>
        <dbReference type="ARBA" id="ARBA00022614"/>
    </source>
</evidence>
<evidence type="ECO:0000259" key="8">
    <source>
        <dbReference type="Pfam" id="PF23247"/>
    </source>
</evidence>
<evidence type="ECO:0000256" key="1">
    <source>
        <dbReference type="ARBA" id="ARBA00008894"/>
    </source>
</evidence>
<name>A0AAV3QEI8_LITER</name>
<dbReference type="PANTHER" id="PTHR33463">
    <property type="entry name" value="NB-ARC DOMAIN-CONTAINING PROTEIN-RELATED"/>
    <property type="match status" value="1"/>
</dbReference>
<evidence type="ECO:0000256" key="6">
    <source>
        <dbReference type="SAM" id="Coils"/>
    </source>
</evidence>
<dbReference type="Gene3D" id="3.40.50.300">
    <property type="entry name" value="P-loop containing nucleotide triphosphate hydrolases"/>
    <property type="match status" value="1"/>
</dbReference>
<dbReference type="InterPro" id="IPR002182">
    <property type="entry name" value="NB-ARC"/>
</dbReference>
<dbReference type="InterPro" id="IPR032675">
    <property type="entry name" value="LRR_dom_sf"/>
</dbReference>
<keyword evidence="5" id="KW-0067">ATP-binding</keyword>
<gene>
    <name evidence="9" type="ORF">LIER_17898</name>
</gene>
<keyword evidence="4" id="KW-0611">Plant defense</keyword>
<dbReference type="Proteomes" id="UP001454036">
    <property type="component" value="Unassembled WGS sequence"/>
</dbReference>
<keyword evidence="10" id="KW-1185">Reference proteome</keyword>
<feature type="domain" description="NB-ARC" evidence="7">
    <location>
        <begin position="166"/>
        <end position="326"/>
    </location>
</feature>
<dbReference type="Pfam" id="PF00931">
    <property type="entry name" value="NB-ARC"/>
    <property type="match status" value="1"/>
</dbReference>
<reference evidence="9 10" key="1">
    <citation type="submission" date="2024-01" db="EMBL/GenBank/DDBJ databases">
        <title>The complete chloroplast genome sequence of Lithospermum erythrorhizon: insights into the phylogenetic relationship among Boraginaceae species and the maternal lineages of purple gromwells.</title>
        <authorList>
            <person name="Okada T."/>
            <person name="Watanabe K."/>
        </authorList>
    </citation>
    <scope>NUCLEOTIDE SEQUENCE [LARGE SCALE GENOMIC DNA]</scope>
</reference>
<dbReference type="InterPro" id="IPR050905">
    <property type="entry name" value="Plant_NBS-LRR"/>
</dbReference>
<dbReference type="InterPro" id="IPR027417">
    <property type="entry name" value="P-loop_NTPase"/>
</dbReference>
<comment type="caution">
    <text evidence="9">The sequence shown here is derived from an EMBL/GenBank/DDBJ whole genome shotgun (WGS) entry which is preliminary data.</text>
</comment>
<dbReference type="GO" id="GO:0005524">
    <property type="term" value="F:ATP binding"/>
    <property type="evidence" value="ECO:0007669"/>
    <property type="project" value="UniProtKB-KW"/>
</dbReference>
<sequence>MAETMILGTVIEKCVDFVFRHTYQELQYFWKFKSNIESVSTSMTRLETTLEQINSRINAAEDNLEEIKSEVTRWVDDVLAMKDIVDKIKEDKGRATHMGCFYNFKCPNLNVRYSLSKKAAAKTIEIADLQVKGEFPLVGYPAPIEQRPFTSPLEVIGFRSRLQVEERVMKALLDDEIPVLAVCGMGGVGKTTMVKKIADQIKKGNHFDEVVMAVVSKNYDPIHVQQQLAEKLRMEFKETTLDARADRLHKKFIDDKKRILLIMDDLWEEMDLGTIGIPSEVDNKGIKLLLTSRSREVCSLMKVQEIIEVGVLIDDEAWDLFMKHANISDDFDVLEGYPKKVALKCQGLPLAIEVIGKTLKDRKELSEWRDALQQLESGQGSHTSKDKYAKVYSSLEWSVNYLESPCRSLLLVCSLFPAACEIQIEDLVRYSKGLQLFTDIEKMAQFRDRVETFCNELKECYLLIACDNHCVKLHDVVRDTCLRIVSKGDNVYMVSHSGLREWPHRDTYESYTAISLTFDDLDEFPSGVMCSSLQLLRLSSHGSKSMKITTSFLQAMEKVRVLNINGCGVQLPLRSLQSSISLRTLNLHNCELVGDLSELLEGLVKLEVLSFFKSTYHGNWPKEIAELTNLKSLDLRFYYGPGNSFPTGILIHLEKLEELYMGFYSDMQLPESYGIIKETGSLSNLNTIEILSCNSDFLAVLVENLDVERLLRFYISPSHEECSPYHFSRTVIVHETKMDKLLEPKMNVLLNKVDDLLNLSGVTGEIKYFCNNTSSCIRAGVFVYLKRLSISGAKYLEELCHGNIPPGSFVRLEQVTLYDVPLLSCLWGPIKPPCLGNLTTLVISGGEMLRSLFLRSSVKCFARLRLIEISSCPKLEALVSCEGQIVEDIVEDKVEFPELEVVDLKDVYSFKTFSSEPDAHMVSLCSTNSNISIFPKLRFLKISGSRHLHVVDVIKNGQNLSSLDISECFSLEECFDFDCWPKEITGGEAAENVFHNLDSLTLFWLPSLRHLWRKLPEGAVAFRNLTSLTISRCESLKQLLTQSMAKMLANLKRLHIKECRELEAIVGLDEASPLGKASASTGEMIFERLEDLELSYLPQLTNFRRMFPEGTVSLQKLSTLKIVGCFGFRYLFTSHMVKTLTSLKSLEIYSCDKMESIIGSEEVDEDATNEVVDGKEEILLPELFQLTLMFLPKFRMLCFQSVDLALPKWDNIFIKHCPKLRRFCAGHLIAPELKRINFTRYKALDMETTRKCLKDCELGIRCISCAIYLPDWTCDHLSEGSSTNMNNEDDTDSS</sequence>
<dbReference type="GO" id="GO:0006952">
    <property type="term" value="P:defense response"/>
    <property type="evidence" value="ECO:0007669"/>
    <property type="project" value="UniProtKB-KW"/>
</dbReference>
<keyword evidence="6" id="KW-0175">Coiled coil</keyword>
<proteinExistence type="inferred from homology"/>
<dbReference type="GO" id="GO:0043531">
    <property type="term" value="F:ADP binding"/>
    <property type="evidence" value="ECO:0007669"/>
    <property type="project" value="InterPro"/>
</dbReference>
<evidence type="ECO:0000256" key="4">
    <source>
        <dbReference type="ARBA" id="ARBA00022821"/>
    </source>
</evidence>
<dbReference type="FunFam" id="3.40.50.300:FF:001091">
    <property type="entry name" value="Probable disease resistance protein At1g61300"/>
    <property type="match status" value="1"/>
</dbReference>
<dbReference type="Pfam" id="PF23247">
    <property type="entry name" value="LRR_RPS2"/>
    <property type="match status" value="2"/>
</dbReference>
<dbReference type="InterPro" id="IPR042197">
    <property type="entry name" value="Apaf_helical"/>
</dbReference>
<dbReference type="Gene3D" id="3.80.10.10">
    <property type="entry name" value="Ribonuclease Inhibitor"/>
    <property type="match status" value="3"/>
</dbReference>
<dbReference type="SUPFAM" id="SSF52540">
    <property type="entry name" value="P-loop containing nucleoside triphosphate hydrolases"/>
    <property type="match status" value="1"/>
</dbReference>
<dbReference type="PANTHER" id="PTHR33463:SF198">
    <property type="entry name" value="RPP4C3"/>
    <property type="match status" value="1"/>
</dbReference>
<feature type="domain" description="Disease resistance protein At4g27190-like leucine-rich repeats" evidence="8">
    <location>
        <begin position="1131"/>
        <end position="1222"/>
    </location>
</feature>
<feature type="domain" description="Disease resistance protein At4g27190-like leucine-rich repeats" evidence="8">
    <location>
        <begin position="924"/>
        <end position="1060"/>
    </location>
</feature>
<dbReference type="Gene3D" id="1.10.8.430">
    <property type="entry name" value="Helical domain of apoptotic protease-activating factors"/>
    <property type="match status" value="1"/>
</dbReference>